<evidence type="ECO:0000256" key="1">
    <source>
        <dbReference type="ARBA" id="ARBA00006739"/>
    </source>
</evidence>
<dbReference type="SUPFAM" id="SSF160246">
    <property type="entry name" value="EspE N-terminal domain-like"/>
    <property type="match status" value="2"/>
</dbReference>
<evidence type="ECO:0000259" key="5">
    <source>
        <dbReference type="Pfam" id="PF05157"/>
    </source>
</evidence>
<keyword evidence="4" id="KW-1133">Transmembrane helix</keyword>
<dbReference type="InterPro" id="IPR007831">
    <property type="entry name" value="T2SS_GspE_N"/>
</dbReference>
<dbReference type="EMBL" id="CM001441">
    <property type="protein sequence ID" value="EHQ88061.1"/>
    <property type="molecule type" value="Genomic_DNA"/>
</dbReference>
<evidence type="ECO:0000256" key="3">
    <source>
        <dbReference type="ARBA" id="ARBA00022679"/>
    </source>
</evidence>
<dbReference type="HOGENOM" id="CLU_020629_0_0_9"/>
<dbReference type="PANTHER" id="PTHR43630:SF1">
    <property type="entry name" value="POLY-BETA-1,6-N-ACETYL-D-GLUCOSAMINE SYNTHASE"/>
    <property type="match status" value="1"/>
</dbReference>
<sequence>MNSQSPLRLGDILVQKGLISEEKLKKALNHQKTYGGRLGNILIDFGWIEESVIKEVSQLIPQKLKLGEMLVNQGILTEAQLSLALEYQRKSGGLLGDIILSLGLVEAHTLFRVIASQQGIGRIGSQFAIYSSKIPEEIAREYKAIVVHTSLNQVVVAVEKVLTKDQINSLESMLGYNVEQVLATHTELESLWRQAYSSELMDISTKKLAIDSPGQSAQTVLTKRQTLGLVIIVIVVIIGMFLDIFKTFLTINIIIQIAYFVVSVLKFLMIFRGTRPTSQIRFSDEELAAIDERDLPVYTILVPMYKESSVIRKLVENLERLDYPKVKLDIRLLIEEDDVEAQELLNSMDLPYYYTSIVVPHSKPKTKPKACNYGLIHARGKYVVIYDAEDRPEPDQLKKVHLAFNRSPDSCCCIQAKLNYFNSEQNLLTRWFTQEYSMWFDLLLPGLMQLDIPIPLGGTSNHFKTEILKKLNAWDPYNVTEDADLGIRLYGEGFTTGIVDSRTWEEANSRVGNWIRQRSRWIKGYMLTWFVHMRFPFRLWRQIGTRGMIGLQVIVLATPLLPLINPFLWTLILLWYLTHNHMIPMMFPGPIYYIAAVELIIGNFLFVFSNVAGVYRVIGELHAKSDYALSFRIIKYALLTPLYWMLMSVAAYKAAWQLIFKPFYWEKTVHGLAENVTENIFSGSNDNIDASAQIKRM</sequence>
<reference evidence="7 8" key="1">
    <citation type="submission" date="2011-11" db="EMBL/GenBank/DDBJ databases">
        <title>The Noncontiguous Finished genome of Desulfosporosinus youngiae DSM 17734.</title>
        <authorList>
            <consortium name="US DOE Joint Genome Institute (JGI-PGF)"/>
            <person name="Lucas S."/>
            <person name="Han J."/>
            <person name="Lapidus A."/>
            <person name="Cheng J.-F."/>
            <person name="Goodwin L."/>
            <person name="Pitluck S."/>
            <person name="Peters L."/>
            <person name="Ovchinnikova G."/>
            <person name="Lu M."/>
            <person name="Land M.L."/>
            <person name="Hauser L."/>
            <person name="Pester M."/>
            <person name="Spring S."/>
            <person name="Ollivier B."/>
            <person name="Rattei T."/>
            <person name="Klenk H.-P."/>
            <person name="Wagner M."/>
            <person name="Loy A."/>
            <person name="Woyke T.J."/>
        </authorList>
    </citation>
    <scope>NUCLEOTIDE SEQUENCE [LARGE SCALE GENOMIC DNA]</scope>
    <source>
        <strain evidence="7 8">DSM 17734</strain>
    </source>
</reference>
<dbReference type="Pfam" id="PF05157">
    <property type="entry name" value="MshEN"/>
    <property type="match status" value="1"/>
</dbReference>
<proteinExistence type="inferred from homology"/>
<evidence type="ECO:0000313" key="8">
    <source>
        <dbReference type="Proteomes" id="UP000005104"/>
    </source>
</evidence>
<accession>H5XSG1</accession>
<dbReference type="InterPro" id="IPR001173">
    <property type="entry name" value="Glyco_trans_2-like"/>
</dbReference>
<gene>
    <name evidence="7" type="ORF">DesyoDRAFT_0889</name>
</gene>
<evidence type="ECO:0000259" key="6">
    <source>
        <dbReference type="Pfam" id="PF13632"/>
    </source>
</evidence>
<feature type="transmembrane region" description="Helical" evidence="4">
    <location>
        <begin position="226"/>
        <end position="245"/>
    </location>
</feature>
<dbReference type="SUPFAM" id="SSF53448">
    <property type="entry name" value="Nucleotide-diphospho-sugar transferases"/>
    <property type="match status" value="1"/>
</dbReference>
<dbReference type="InterPro" id="IPR029044">
    <property type="entry name" value="Nucleotide-diphossugar_trans"/>
</dbReference>
<evidence type="ECO:0000256" key="2">
    <source>
        <dbReference type="ARBA" id="ARBA00022676"/>
    </source>
</evidence>
<dbReference type="Pfam" id="PF13632">
    <property type="entry name" value="Glyco_trans_2_3"/>
    <property type="match status" value="1"/>
</dbReference>
<feature type="transmembrane region" description="Helical" evidence="4">
    <location>
        <begin position="590"/>
        <end position="615"/>
    </location>
</feature>
<feature type="transmembrane region" description="Helical" evidence="4">
    <location>
        <begin position="251"/>
        <end position="271"/>
    </location>
</feature>
<dbReference type="InterPro" id="IPR037257">
    <property type="entry name" value="T2SS_E_N_sf"/>
</dbReference>
<feature type="domain" description="Glycosyltransferase 2-like" evidence="6">
    <location>
        <begin position="382"/>
        <end position="577"/>
    </location>
</feature>
<keyword evidence="3 7" id="KW-0808">Transferase</keyword>
<dbReference type="STRING" id="768710.DesyoDRAFT_0889"/>
<name>H5XSG1_9FIRM</name>
<dbReference type="Gene3D" id="3.90.550.10">
    <property type="entry name" value="Spore Coat Polysaccharide Biosynthesis Protein SpsA, Chain A"/>
    <property type="match status" value="1"/>
</dbReference>
<keyword evidence="8" id="KW-1185">Reference proteome</keyword>
<organism evidence="7 8">
    <name type="scientific">Desulfosporosinus youngiae DSM 17734</name>
    <dbReference type="NCBI Taxonomy" id="768710"/>
    <lineage>
        <taxon>Bacteria</taxon>
        <taxon>Bacillati</taxon>
        <taxon>Bacillota</taxon>
        <taxon>Clostridia</taxon>
        <taxon>Eubacteriales</taxon>
        <taxon>Desulfitobacteriaceae</taxon>
        <taxon>Desulfosporosinus</taxon>
    </lineage>
</organism>
<dbReference type="RefSeq" id="WP_007779880.1">
    <property type="nucleotide sequence ID" value="NZ_CM001441.1"/>
</dbReference>
<dbReference type="eggNOG" id="COG1215">
    <property type="taxonomic scope" value="Bacteria"/>
</dbReference>
<keyword evidence="2" id="KW-0328">Glycosyltransferase</keyword>
<dbReference type="Gene3D" id="3.30.300.160">
    <property type="entry name" value="Type II secretion system, protein E, N-terminal domain"/>
    <property type="match status" value="1"/>
</dbReference>
<dbReference type="Proteomes" id="UP000005104">
    <property type="component" value="Chromosome"/>
</dbReference>
<dbReference type="PANTHER" id="PTHR43630">
    <property type="entry name" value="POLY-BETA-1,6-N-ACETYL-D-GLUCOSAMINE SYNTHASE"/>
    <property type="match status" value="1"/>
</dbReference>
<feature type="transmembrane region" description="Helical" evidence="4">
    <location>
        <begin position="636"/>
        <end position="655"/>
    </location>
</feature>
<dbReference type="OrthoDB" id="9768769at2"/>
<feature type="transmembrane region" description="Helical" evidence="4">
    <location>
        <begin position="548"/>
        <end position="578"/>
    </location>
</feature>
<keyword evidence="4" id="KW-0812">Transmembrane</keyword>
<comment type="similarity">
    <text evidence="1">Belongs to the glycosyltransferase 2 family.</text>
</comment>
<protein>
    <submittedName>
        <fullName evidence="7">Glycosyl transferase</fullName>
    </submittedName>
</protein>
<dbReference type="AlphaFoldDB" id="H5XSG1"/>
<evidence type="ECO:0000256" key="4">
    <source>
        <dbReference type="SAM" id="Phobius"/>
    </source>
</evidence>
<evidence type="ECO:0000313" key="7">
    <source>
        <dbReference type="EMBL" id="EHQ88061.1"/>
    </source>
</evidence>
<keyword evidence="4" id="KW-0472">Membrane</keyword>
<feature type="domain" description="Type II secretion system protein GspE N-terminal" evidence="5">
    <location>
        <begin position="133"/>
        <end position="200"/>
    </location>
</feature>
<dbReference type="CDD" id="cd06427">
    <property type="entry name" value="CESA_like_2"/>
    <property type="match status" value="1"/>
</dbReference>
<dbReference type="GO" id="GO:0016757">
    <property type="term" value="F:glycosyltransferase activity"/>
    <property type="evidence" value="ECO:0007669"/>
    <property type="project" value="UniProtKB-KW"/>
</dbReference>